<organism evidence="2 3">
    <name type="scientific">Claviceps humidiphila</name>
    <dbReference type="NCBI Taxonomy" id="1294629"/>
    <lineage>
        <taxon>Eukaryota</taxon>
        <taxon>Fungi</taxon>
        <taxon>Dikarya</taxon>
        <taxon>Ascomycota</taxon>
        <taxon>Pezizomycotina</taxon>
        <taxon>Sordariomycetes</taxon>
        <taxon>Hypocreomycetidae</taxon>
        <taxon>Hypocreales</taxon>
        <taxon>Clavicipitaceae</taxon>
        <taxon>Claviceps</taxon>
    </lineage>
</organism>
<keyword evidence="3" id="KW-1185">Reference proteome</keyword>
<evidence type="ECO:0000313" key="2">
    <source>
        <dbReference type="EMBL" id="KAG6117714.1"/>
    </source>
</evidence>
<dbReference type="AlphaFoldDB" id="A0A9P7Q3Q9"/>
<gene>
    <name evidence="2" type="ORF">E4U13_000825</name>
</gene>
<accession>A0A9P7Q3Q9</accession>
<dbReference type="EMBL" id="SRQM01000128">
    <property type="protein sequence ID" value="KAG6117714.1"/>
    <property type="molecule type" value="Genomic_DNA"/>
</dbReference>
<comment type="caution">
    <text evidence="2">The sequence shown here is derived from an EMBL/GenBank/DDBJ whole genome shotgun (WGS) entry which is preliminary data.</text>
</comment>
<dbReference type="Proteomes" id="UP000732380">
    <property type="component" value="Unassembled WGS sequence"/>
</dbReference>
<sequence length="84" mass="9364">MSRAMLVKRTSMESRAQNTTRITDRALAFSNSDVNSGPGRVVASTSVNDPVSRYARSTDGQQYHSAQRRKVDMDALESPWSKED</sequence>
<name>A0A9P7Q3Q9_9HYPO</name>
<evidence type="ECO:0000256" key="1">
    <source>
        <dbReference type="SAM" id="MobiDB-lite"/>
    </source>
</evidence>
<proteinExistence type="predicted"/>
<evidence type="ECO:0000313" key="3">
    <source>
        <dbReference type="Proteomes" id="UP000732380"/>
    </source>
</evidence>
<feature type="region of interest" description="Disordered" evidence="1">
    <location>
        <begin position="30"/>
        <end position="84"/>
    </location>
</feature>
<protein>
    <submittedName>
        <fullName evidence="2">Uncharacterized protein</fullName>
    </submittedName>
</protein>
<reference evidence="2 3" key="1">
    <citation type="journal article" date="2020" name="bioRxiv">
        <title>Whole genome comparisons of ergot fungi reveals the divergence and evolution of species within the genus Claviceps are the result of varying mechanisms driving genome evolution and host range expansion.</title>
        <authorList>
            <person name="Wyka S.A."/>
            <person name="Mondo S.J."/>
            <person name="Liu M."/>
            <person name="Dettman J."/>
            <person name="Nalam V."/>
            <person name="Broders K.D."/>
        </authorList>
    </citation>
    <scope>NUCLEOTIDE SEQUENCE [LARGE SCALE GENOMIC DNA]</scope>
    <source>
        <strain evidence="2 3">LM576</strain>
    </source>
</reference>